<organism evidence="2 3">
    <name type="scientific">Tegillarca granosa</name>
    <name type="common">Malaysian cockle</name>
    <name type="synonym">Anadara granosa</name>
    <dbReference type="NCBI Taxonomy" id="220873"/>
    <lineage>
        <taxon>Eukaryota</taxon>
        <taxon>Metazoa</taxon>
        <taxon>Spiralia</taxon>
        <taxon>Lophotrochozoa</taxon>
        <taxon>Mollusca</taxon>
        <taxon>Bivalvia</taxon>
        <taxon>Autobranchia</taxon>
        <taxon>Pteriomorphia</taxon>
        <taxon>Arcoida</taxon>
        <taxon>Arcoidea</taxon>
        <taxon>Arcidae</taxon>
        <taxon>Tegillarca</taxon>
    </lineage>
</organism>
<sequence>MVHISKEQLESWILDYGCKYKYHKVVKALAQRTVGQLNVFNTPHIRLVTCAFHRIITESDIDNFDTAVEQLDFIFKSCPEIIPFKLYSKLACGLKIKVLLDKLKKGDKYVLLKLNQYFPRTGTDFPALSVILSTDLHKLCSQSDHSPDIVVETLLEVSQGKTDLTEQNVLDLLTMISPVCTQDKLETNHQIFTQSTDVDSCSGKLGSESLFSSDNSDLNSRLNQSHNMSEDISSVTRNTLNEICTKAGDKTKESVSTTDSKEVTIRQDRGDNSRTDKRKTQSSEESLISSEESVSLFALHKTRVKFGNKVTDENKDKTIPSQQAHLQKEALDFCNEETDISLTVMETDEEQHFNSSNMDDMIPPSRMEDLMYDHNIIYVL</sequence>
<dbReference type="EMBL" id="JARBDR010000917">
    <property type="protein sequence ID" value="KAJ8302637.1"/>
    <property type="molecule type" value="Genomic_DNA"/>
</dbReference>
<evidence type="ECO:0000313" key="3">
    <source>
        <dbReference type="Proteomes" id="UP001217089"/>
    </source>
</evidence>
<reference evidence="2 3" key="1">
    <citation type="submission" date="2022-12" db="EMBL/GenBank/DDBJ databases">
        <title>Chromosome-level genome of Tegillarca granosa.</title>
        <authorList>
            <person name="Kim J."/>
        </authorList>
    </citation>
    <scope>NUCLEOTIDE SEQUENCE [LARGE SCALE GENOMIC DNA]</scope>
    <source>
        <strain evidence="2">Teg-2019</strain>
        <tissue evidence="2">Adductor muscle</tissue>
    </source>
</reference>
<evidence type="ECO:0000256" key="1">
    <source>
        <dbReference type="SAM" id="MobiDB-lite"/>
    </source>
</evidence>
<feature type="region of interest" description="Disordered" evidence="1">
    <location>
        <begin position="247"/>
        <end position="291"/>
    </location>
</feature>
<proteinExistence type="predicted"/>
<feature type="compositionally biased region" description="Basic and acidic residues" evidence="1">
    <location>
        <begin position="247"/>
        <end position="282"/>
    </location>
</feature>
<feature type="compositionally biased region" description="Low complexity" evidence="1">
    <location>
        <begin position="211"/>
        <end position="225"/>
    </location>
</feature>
<keyword evidence="3" id="KW-1185">Reference proteome</keyword>
<accession>A0ABQ9EGD1</accession>
<protein>
    <submittedName>
        <fullName evidence="2">Uncharacterized protein</fullName>
    </submittedName>
</protein>
<gene>
    <name evidence="2" type="ORF">KUTeg_019033</name>
</gene>
<feature type="region of interest" description="Disordered" evidence="1">
    <location>
        <begin position="211"/>
        <end position="232"/>
    </location>
</feature>
<dbReference type="Proteomes" id="UP001217089">
    <property type="component" value="Unassembled WGS sequence"/>
</dbReference>
<evidence type="ECO:0000313" key="2">
    <source>
        <dbReference type="EMBL" id="KAJ8302637.1"/>
    </source>
</evidence>
<name>A0ABQ9EGD1_TEGGR</name>
<comment type="caution">
    <text evidence="2">The sequence shown here is derived from an EMBL/GenBank/DDBJ whole genome shotgun (WGS) entry which is preliminary data.</text>
</comment>